<evidence type="ECO:0000256" key="1">
    <source>
        <dbReference type="ARBA" id="ARBA00007277"/>
    </source>
</evidence>
<comment type="similarity">
    <text evidence="1">Belongs to the glycerophosphoryl diester phosphodiesterase family.</text>
</comment>
<feature type="region of interest" description="Disordered" evidence="8">
    <location>
        <begin position="707"/>
        <end position="734"/>
    </location>
</feature>
<feature type="compositionally biased region" description="Pro residues" evidence="8">
    <location>
        <begin position="708"/>
        <end position="718"/>
    </location>
</feature>
<feature type="signal peptide" evidence="10">
    <location>
        <begin position="1"/>
        <end position="18"/>
    </location>
</feature>
<keyword evidence="5" id="KW-0378">Hydrolase</keyword>
<dbReference type="PANTHER" id="PTHR43620">
    <property type="entry name" value="GLYCEROPHOSPHORYL DIESTER PHOSPHODIESTERASE"/>
    <property type="match status" value="1"/>
</dbReference>
<dbReference type="EC" id="3.1.4.46" evidence="2"/>
<evidence type="ECO:0000256" key="10">
    <source>
        <dbReference type="SAM" id="SignalP"/>
    </source>
</evidence>
<dbReference type="Proteomes" id="UP000235145">
    <property type="component" value="Unassembled WGS sequence"/>
</dbReference>
<evidence type="ECO:0000256" key="6">
    <source>
        <dbReference type="ARBA" id="ARBA00023180"/>
    </source>
</evidence>
<accession>A0A9R1UZG8</accession>
<dbReference type="InterPro" id="IPR017946">
    <property type="entry name" value="PLC-like_Pdiesterase_TIM-brl"/>
</dbReference>
<dbReference type="CDD" id="cd08603">
    <property type="entry name" value="GDPD_SHV3_repeat_1"/>
    <property type="match status" value="1"/>
</dbReference>
<keyword evidence="9" id="KW-1133">Transmembrane helix</keyword>
<organism evidence="12 13">
    <name type="scientific">Lactuca sativa</name>
    <name type="common">Garden lettuce</name>
    <dbReference type="NCBI Taxonomy" id="4236"/>
    <lineage>
        <taxon>Eukaryota</taxon>
        <taxon>Viridiplantae</taxon>
        <taxon>Streptophyta</taxon>
        <taxon>Embryophyta</taxon>
        <taxon>Tracheophyta</taxon>
        <taxon>Spermatophyta</taxon>
        <taxon>Magnoliopsida</taxon>
        <taxon>eudicotyledons</taxon>
        <taxon>Gunneridae</taxon>
        <taxon>Pentapetalae</taxon>
        <taxon>asterids</taxon>
        <taxon>campanulids</taxon>
        <taxon>Asterales</taxon>
        <taxon>Asteraceae</taxon>
        <taxon>Cichorioideae</taxon>
        <taxon>Cichorieae</taxon>
        <taxon>Lactucinae</taxon>
        <taxon>Lactuca</taxon>
    </lineage>
</organism>
<feature type="domain" description="GP-PDE" evidence="11">
    <location>
        <begin position="354"/>
        <end position="656"/>
    </location>
</feature>
<feature type="chain" id="PRO_5040433344" description="glycerophosphodiester phosphodiesterase" evidence="10">
    <location>
        <begin position="19"/>
        <end position="758"/>
    </location>
</feature>
<feature type="transmembrane region" description="Helical" evidence="9">
    <location>
        <begin position="738"/>
        <end position="757"/>
    </location>
</feature>
<dbReference type="EMBL" id="NBSK02000007">
    <property type="protein sequence ID" value="KAJ0196094.1"/>
    <property type="molecule type" value="Genomic_DNA"/>
</dbReference>
<evidence type="ECO:0000256" key="3">
    <source>
        <dbReference type="ARBA" id="ARBA00022729"/>
    </source>
</evidence>
<proteinExistence type="inferred from homology"/>
<keyword evidence="4" id="KW-0319">Glycerol metabolism</keyword>
<evidence type="ECO:0000256" key="2">
    <source>
        <dbReference type="ARBA" id="ARBA00012247"/>
    </source>
</evidence>
<sequence length="758" mass="81805">MWNLRCLVYLSLLSLVAAQGSTNTTSPWLTLTGAAPLVVAHGGFSGLFPSSSFNAYTLAVITSVPDVILWCDVQLTKDKAGICFPSLNLQNSSTIVSAFDKGENTYNVNGVPVKGWFPIDFTLDDLGKVFLTQGIYSRSPVFDGSSSILTVNDVADQIQPPGLWLNIQHDAFYKQHNLSMTSFVTNFMRNTSAIVSHISSPEVNFLTSIAPSFRRSTTTSLVFCFLGKSETEPTTNQTYGSLLRNLTFIGTFASAIVVPKSYIWPVGTDLYLQPATTLVQDAHKAGLQVFASNFVNDVQLPYNYSYDPVQEYLSFVDNGDFAVDGVLSDNPITPSAAFDCLSHMGKNESQKVKALIISYEGASGEYPGCTDMAYEKAVSDGADIIDCPVQMTSDGIPICLGSINLLDRTSVANSLFNKPLVIPQLSGAGIFTFQLKWEDIQTLQPVMFNPYSNYSLSRNPRFQNAGKFMTLSQFLDYASNSTSLSGVLINIKNAAYLASGQGMSVTDAVMGVLNTSSYNNQRRKKILIQSSDSAVLRLFKARSNRHELVYEVDENIRDALNSTISDISEIANSVIIGKESVFPRNAGFLGGQTDVVAKLQAFKLPVYVQFMNNEFVSQPWDFFSDPYVEINSYVNGVSVNVNGVITDYPATVAKYTRNRCLGLAANMTPAYMAPASPGQLFSVMTPLLIPPAEAPSPILTDADVAEGPIPPARIPSPPSGGGSTGPPTASPSGEPPKAAVGVVFSFLAVIVAATVLVF</sequence>
<keyword evidence="3 10" id="KW-0732">Signal</keyword>
<feature type="compositionally biased region" description="Low complexity" evidence="8">
    <location>
        <begin position="725"/>
        <end position="734"/>
    </location>
</feature>
<evidence type="ECO:0000256" key="8">
    <source>
        <dbReference type="SAM" id="MobiDB-lite"/>
    </source>
</evidence>
<keyword evidence="13" id="KW-1185">Reference proteome</keyword>
<dbReference type="FunFam" id="3.20.20.190:FF:000013">
    <property type="entry name" value="Glycerophosphodiester phosphodiesterase GDPDL3"/>
    <property type="match status" value="1"/>
</dbReference>
<dbReference type="InterPro" id="IPR030395">
    <property type="entry name" value="GP_PDE_dom"/>
</dbReference>
<feature type="domain" description="GP-PDE" evidence="11">
    <location>
        <begin position="36"/>
        <end position="338"/>
    </location>
</feature>
<dbReference type="FunFam" id="3.20.20.190:FF:000011">
    <property type="entry name" value="Glycerophosphodiester phosphodiesterase GDPDL3"/>
    <property type="match status" value="1"/>
</dbReference>
<reference evidence="12 13" key="1">
    <citation type="journal article" date="2017" name="Nat. Commun.">
        <title>Genome assembly with in vitro proximity ligation data and whole-genome triplication in lettuce.</title>
        <authorList>
            <person name="Reyes-Chin-Wo S."/>
            <person name="Wang Z."/>
            <person name="Yang X."/>
            <person name="Kozik A."/>
            <person name="Arikit S."/>
            <person name="Song C."/>
            <person name="Xia L."/>
            <person name="Froenicke L."/>
            <person name="Lavelle D.O."/>
            <person name="Truco M.J."/>
            <person name="Xia R."/>
            <person name="Zhu S."/>
            <person name="Xu C."/>
            <person name="Xu H."/>
            <person name="Xu X."/>
            <person name="Cox K."/>
            <person name="Korf I."/>
            <person name="Meyers B.C."/>
            <person name="Michelmore R.W."/>
        </authorList>
    </citation>
    <scope>NUCLEOTIDE SEQUENCE [LARGE SCALE GENOMIC DNA]</scope>
    <source>
        <strain evidence="13">cv. Salinas</strain>
        <tissue evidence="12">Seedlings</tissue>
    </source>
</reference>
<evidence type="ECO:0000256" key="5">
    <source>
        <dbReference type="ARBA" id="ARBA00022801"/>
    </source>
</evidence>
<comment type="caution">
    <text evidence="12">The sequence shown here is derived from an EMBL/GenBank/DDBJ whole genome shotgun (WGS) entry which is preliminary data.</text>
</comment>
<keyword evidence="9" id="KW-0472">Membrane</keyword>
<dbReference type="GO" id="GO:0008889">
    <property type="term" value="F:glycerophosphodiester phosphodiesterase activity"/>
    <property type="evidence" value="ECO:0000318"/>
    <property type="project" value="GO_Central"/>
</dbReference>
<dbReference type="SUPFAM" id="SSF51695">
    <property type="entry name" value="PLC-like phosphodiesterases"/>
    <property type="match status" value="2"/>
</dbReference>
<dbReference type="GO" id="GO:0006629">
    <property type="term" value="P:lipid metabolic process"/>
    <property type="evidence" value="ECO:0007669"/>
    <property type="project" value="InterPro"/>
</dbReference>
<gene>
    <name evidence="12" type="ORF">LSAT_V11C700387960</name>
</gene>
<evidence type="ECO:0000259" key="11">
    <source>
        <dbReference type="PROSITE" id="PS51704"/>
    </source>
</evidence>
<comment type="catalytic activity">
    <reaction evidence="7">
        <text>a sn-glycero-3-phosphodiester + H2O = an alcohol + sn-glycerol 3-phosphate + H(+)</text>
        <dbReference type="Rhea" id="RHEA:12969"/>
        <dbReference type="ChEBI" id="CHEBI:15377"/>
        <dbReference type="ChEBI" id="CHEBI:15378"/>
        <dbReference type="ChEBI" id="CHEBI:30879"/>
        <dbReference type="ChEBI" id="CHEBI:57597"/>
        <dbReference type="ChEBI" id="CHEBI:83408"/>
        <dbReference type="EC" id="3.1.4.46"/>
    </reaction>
</comment>
<dbReference type="PROSITE" id="PS51704">
    <property type="entry name" value="GP_PDE"/>
    <property type="match status" value="2"/>
</dbReference>
<keyword evidence="6" id="KW-0325">Glycoprotein</keyword>
<evidence type="ECO:0000256" key="9">
    <source>
        <dbReference type="SAM" id="Phobius"/>
    </source>
</evidence>
<dbReference type="Pfam" id="PF03009">
    <property type="entry name" value="GDPD"/>
    <property type="match status" value="1"/>
</dbReference>
<evidence type="ECO:0000256" key="4">
    <source>
        <dbReference type="ARBA" id="ARBA00022798"/>
    </source>
</evidence>
<evidence type="ECO:0000256" key="7">
    <source>
        <dbReference type="ARBA" id="ARBA00047512"/>
    </source>
</evidence>
<protein>
    <recommendedName>
        <fullName evidence="2">glycerophosphodiester phosphodiesterase</fullName>
        <ecNumber evidence="2">3.1.4.46</ecNumber>
    </recommendedName>
</protein>
<evidence type="ECO:0000313" key="12">
    <source>
        <dbReference type="EMBL" id="KAJ0196094.1"/>
    </source>
</evidence>
<name>A0A9R1UZG8_LACSA</name>
<dbReference type="AlphaFoldDB" id="A0A9R1UZG8"/>
<dbReference type="GO" id="GO:0006071">
    <property type="term" value="P:glycerol metabolic process"/>
    <property type="evidence" value="ECO:0007669"/>
    <property type="project" value="UniProtKB-KW"/>
</dbReference>
<dbReference type="Gene3D" id="3.20.20.190">
    <property type="entry name" value="Phosphatidylinositol (PI) phosphodiesterase"/>
    <property type="match status" value="2"/>
</dbReference>
<dbReference type="PANTHER" id="PTHR43620:SF7">
    <property type="entry name" value="GLYCEROPHOSPHODIESTER PHOSPHODIESTERASE GDPD5-RELATED"/>
    <property type="match status" value="1"/>
</dbReference>
<evidence type="ECO:0000313" key="13">
    <source>
        <dbReference type="Proteomes" id="UP000235145"/>
    </source>
</evidence>
<keyword evidence="9" id="KW-0812">Transmembrane</keyword>